<gene>
    <name evidence="1" type="ORF">ACFSYJ_43245</name>
</gene>
<organism evidence="1 2">
    <name type="scientific">Amycolatopsis samaneae</name>
    <dbReference type="NCBI Taxonomy" id="664691"/>
    <lineage>
        <taxon>Bacteria</taxon>
        <taxon>Bacillati</taxon>
        <taxon>Actinomycetota</taxon>
        <taxon>Actinomycetes</taxon>
        <taxon>Pseudonocardiales</taxon>
        <taxon>Pseudonocardiaceae</taxon>
        <taxon>Amycolatopsis</taxon>
    </lineage>
</organism>
<keyword evidence="2" id="KW-1185">Reference proteome</keyword>
<dbReference type="SUPFAM" id="SSF55681">
    <property type="entry name" value="Class II aaRS and biotin synthetases"/>
    <property type="match status" value="1"/>
</dbReference>
<dbReference type="Proteomes" id="UP001597419">
    <property type="component" value="Unassembled WGS sequence"/>
</dbReference>
<dbReference type="Gene3D" id="3.30.930.10">
    <property type="entry name" value="Bira Bifunctional Protein, Domain 2"/>
    <property type="match status" value="1"/>
</dbReference>
<evidence type="ECO:0000313" key="2">
    <source>
        <dbReference type="Proteomes" id="UP001597419"/>
    </source>
</evidence>
<sequence length="70" mass="7856">MSSGQGGDNEKLLFQILRRGLDTHLPADTAVTDLVDLGLRYDLTVPLTRFYAQYRAQLPAPFRSFQFGPV</sequence>
<dbReference type="InterPro" id="IPR045864">
    <property type="entry name" value="aa-tRNA-synth_II/BPL/LPL"/>
</dbReference>
<dbReference type="EMBL" id="JBHUKU010000033">
    <property type="protein sequence ID" value="MFD2465498.1"/>
    <property type="molecule type" value="Genomic_DNA"/>
</dbReference>
<protein>
    <submittedName>
        <fullName evidence="1">Uncharacterized protein</fullName>
    </submittedName>
</protein>
<proteinExistence type="predicted"/>
<comment type="caution">
    <text evidence="1">The sequence shown here is derived from an EMBL/GenBank/DDBJ whole genome shotgun (WGS) entry which is preliminary data.</text>
</comment>
<accession>A0ABW5GX21</accession>
<evidence type="ECO:0000313" key="1">
    <source>
        <dbReference type="EMBL" id="MFD2465498.1"/>
    </source>
</evidence>
<name>A0ABW5GX21_9PSEU</name>
<reference evidence="2" key="1">
    <citation type="journal article" date="2019" name="Int. J. Syst. Evol. Microbiol.">
        <title>The Global Catalogue of Microorganisms (GCM) 10K type strain sequencing project: providing services to taxonomists for standard genome sequencing and annotation.</title>
        <authorList>
            <consortium name="The Broad Institute Genomics Platform"/>
            <consortium name="The Broad Institute Genome Sequencing Center for Infectious Disease"/>
            <person name="Wu L."/>
            <person name="Ma J."/>
        </authorList>
    </citation>
    <scope>NUCLEOTIDE SEQUENCE [LARGE SCALE GENOMIC DNA]</scope>
    <source>
        <strain evidence="2">CGMCC 4.7643</strain>
    </source>
</reference>
<dbReference type="RefSeq" id="WP_345407043.1">
    <property type="nucleotide sequence ID" value="NZ_BAABHG010000021.1"/>
</dbReference>